<evidence type="ECO:0000256" key="4">
    <source>
        <dbReference type="ARBA" id="ARBA00023163"/>
    </source>
</evidence>
<evidence type="ECO:0000256" key="6">
    <source>
        <dbReference type="SAM" id="MobiDB-lite"/>
    </source>
</evidence>
<dbReference type="Proteomes" id="UP001338125">
    <property type="component" value="Unassembled WGS sequence"/>
</dbReference>
<dbReference type="SMART" id="SM00066">
    <property type="entry name" value="GAL4"/>
    <property type="match status" value="1"/>
</dbReference>
<keyword evidence="3" id="KW-0805">Transcription regulation</keyword>
<proteinExistence type="predicted"/>
<dbReference type="CDD" id="cd00067">
    <property type="entry name" value="GAL4"/>
    <property type="match status" value="1"/>
</dbReference>
<evidence type="ECO:0000259" key="7">
    <source>
        <dbReference type="PROSITE" id="PS50048"/>
    </source>
</evidence>
<comment type="subcellular location">
    <subcellularLocation>
        <location evidence="1">Nucleus</location>
    </subcellularLocation>
</comment>
<organism evidence="8 9">
    <name type="scientific">Cladobotryum mycophilum</name>
    <dbReference type="NCBI Taxonomy" id="491253"/>
    <lineage>
        <taxon>Eukaryota</taxon>
        <taxon>Fungi</taxon>
        <taxon>Dikarya</taxon>
        <taxon>Ascomycota</taxon>
        <taxon>Pezizomycotina</taxon>
        <taxon>Sordariomycetes</taxon>
        <taxon>Hypocreomycetidae</taxon>
        <taxon>Hypocreales</taxon>
        <taxon>Hypocreaceae</taxon>
        <taxon>Cladobotryum</taxon>
    </lineage>
</organism>
<keyword evidence="9" id="KW-1185">Reference proteome</keyword>
<sequence>MASSDAERALRVCATCKARKKGCDKKLPTCTYCSRRNLICVYQDSPSSDNGDKSESNTPALLSSLTASARSPAGSINSSLGGPGSEYLSALFDPLAAGGPTRLEDGINLQVSRIFQMGRLSVEEIRKQFFEGFHKWLPIISPARFTDMAAQASDGTPPARFSLVLLAMCLVTLRPVSDTSKDGIRPESLYMTVKLLFAQLQSAVCASTALIQAGLIISAYEYACERLDAAYISIGTCVRMAHTLGLDKNARDEGQDDPLLRLKSAEEWNVWWGIVILERIVTIEGTQLNLRPTSECPGPTSVLPSRLQPGQEEDSSSFRMPPLSAVDDRNVDSFGRQAQAVYFLDQVLKAVQQADGAPPKLQEVEKLDREIQTFLMIVFNECDRLNELNCGVVAVAIRSLFILHERILDEKDLSGGEPHVHLKPASMAALDTVANIVTHAAHDHSKHMVPRQADTNPLCCVYNLRLAKKHIEERRGNIDQEESFSKLAPLLTLSKAVSKRWVMGK</sequence>
<dbReference type="InterPro" id="IPR050815">
    <property type="entry name" value="TF_fung"/>
</dbReference>
<protein>
    <submittedName>
        <fullName evidence="8">Transcription factor BOA15</fullName>
    </submittedName>
</protein>
<evidence type="ECO:0000256" key="3">
    <source>
        <dbReference type="ARBA" id="ARBA00023015"/>
    </source>
</evidence>
<dbReference type="InterPro" id="IPR036864">
    <property type="entry name" value="Zn2-C6_fun-type_DNA-bd_sf"/>
</dbReference>
<evidence type="ECO:0000313" key="9">
    <source>
        <dbReference type="Proteomes" id="UP001338125"/>
    </source>
</evidence>
<comment type="caution">
    <text evidence="8">The sequence shown here is derived from an EMBL/GenBank/DDBJ whole genome shotgun (WGS) entry which is preliminary data.</text>
</comment>
<dbReference type="PANTHER" id="PTHR47338:SF20">
    <property type="entry name" value="ZN(II)2CYS6 TRANSCRIPTION FACTOR (EUROFUNG)"/>
    <property type="match status" value="1"/>
</dbReference>
<evidence type="ECO:0000256" key="1">
    <source>
        <dbReference type="ARBA" id="ARBA00004123"/>
    </source>
</evidence>
<dbReference type="PANTHER" id="PTHR47338">
    <property type="entry name" value="ZN(II)2CYS6 TRANSCRIPTION FACTOR (EUROFUNG)-RELATED"/>
    <property type="match status" value="1"/>
</dbReference>
<keyword evidence="4" id="KW-0804">Transcription</keyword>
<evidence type="ECO:0000256" key="2">
    <source>
        <dbReference type="ARBA" id="ARBA00022723"/>
    </source>
</evidence>
<dbReference type="EMBL" id="JAVFKD010000002">
    <property type="protein sequence ID" value="KAK5996390.1"/>
    <property type="molecule type" value="Genomic_DNA"/>
</dbReference>
<evidence type="ECO:0000313" key="8">
    <source>
        <dbReference type="EMBL" id="KAK5996390.1"/>
    </source>
</evidence>
<dbReference type="CDD" id="cd12148">
    <property type="entry name" value="fungal_TF_MHR"/>
    <property type="match status" value="1"/>
</dbReference>
<dbReference type="Gene3D" id="4.10.240.10">
    <property type="entry name" value="Zn(2)-C6 fungal-type DNA-binding domain"/>
    <property type="match status" value="1"/>
</dbReference>
<dbReference type="InterPro" id="IPR007219">
    <property type="entry name" value="XnlR_reg_dom"/>
</dbReference>
<dbReference type="SMART" id="SM00906">
    <property type="entry name" value="Fungal_trans"/>
    <property type="match status" value="1"/>
</dbReference>
<dbReference type="InterPro" id="IPR001138">
    <property type="entry name" value="Zn2Cys6_DnaBD"/>
</dbReference>
<accession>A0ABR0SX72</accession>
<keyword evidence="2" id="KW-0479">Metal-binding</keyword>
<dbReference type="SUPFAM" id="SSF57701">
    <property type="entry name" value="Zn2/Cys6 DNA-binding domain"/>
    <property type="match status" value="1"/>
</dbReference>
<evidence type="ECO:0000256" key="5">
    <source>
        <dbReference type="ARBA" id="ARBA00023242"/>
    </source>
</evidence>
<dbReference type="PROSITE" id="PS00463">
    <property type="entry name" value="ZN2_CY6_FUNGAL_1"/>
    <property type="match status" value="1"/>
</dbReference>
<keyword evidence="5" id="KW-0539">Nucleus</keyword>
<dbReference type="Pfam" id="PF04082">
    <property type="entry name" value="Fungal_trans"/>
    <property type="match status" value="1"/>
</dbReference>
<dbReference type="PROSITE" id="PS50048">
    <property type="entry name" value="ZN2_CY6_FUNGAL_2"/>
    <property type="match status" value="1"/>
</dbReference>
<name>A0ABR0SX72_9HYPO</name>
<feature type="region of interest" description="Disordered" evidence="6">
    <location>
        <begin position="294"/>
        <end position="322"/>
    </location>
</feature>
<reference evidence="8 9" key="1">
    <citation type="submission" date="2024-01" db="EMBL/GenBank/DDBJ databases">
        <title>Complete genome of Cladobotryum mycophilum ATHUM6906.</title>
        <authorList>
            <person name="Christinaki A.C."/>
            <person name="Myridakis A.I."/>
            <person name="Kouvelis V.N."/>
        </authorList>
    </citation>
    <scope>NUCLEOTIDE SEQUENCE [LARGE SCALE GENOMIC DNA]</scope>
    <source>
        <strain evidence="8 9">ATHUM6906</strain>
    </source>
</reference>
<dbReference type="Pfam" id="PF00172">
    <property type="entry name" value="Zn_clus"/>
    <property type="match status" value="1"/>
</dbReference>
<gene>
    <name evidence="8" type="ORF">PT974_01724</name>
</gene>
<feature type="domain" description="Zn(2)-C6 fungal-type" evidence="7">
    <location>
        <begin position="12"/>
        <end position="42"/>
    </location>
</feature>